<dbReference type="Proteomes" id="UP000018721">
    <property type="component" value="Unassembled WGS sequence"/>
</dbReference>
<comment type="caution">
    <text evidence="1">The sequence shown here is derived from an EMBL/GenBank/DDBJ whole genome shotgun (WGS) entry which is preliminary data.</text>
</comment>
<organism evidence="1 2">
    <name type="scientific">Phytophthora nicotianae P1569</name>
    <dbReference type="NCBI Taxonomy" id="1317065"/>
    <lineage>
        <taxon>Eukaryota</taxon>
        <taxon>Sar</taxon>
        <taxon>Stramenopiles</taxon>
        <taxon>Oomycota</taxon>
        <taxon>Peronosporomycetes</taxon>
        <taxon>Peronosporales</taxon>
        <taxon>Peronosporaceae</taxon>
        <taxon>Phytophthora</taxon>
    </lineage>
</organism>
<name>V9FWH9_PHYNI</name>
<reference evidence="1 2" key="1">
    <citation type="submission" date="2013-11" db="EMBL/GenBank/DDBJ databases">
        <title>The Genome Sequence of Phytophthora parasitica P1569.</title>
        <authorList>
            <consortium name="The Broad Institute Genomics Platform"/>
            <person name="Russ C."/>
            <person name="Tyler B."/>
            <person name="Panabieres F."/>
            <person name="Shan W."/>
            <person name="Tripathy S."/>
            <person name="Grunwald N."/>
            <person name="Machado M."/>
            <person name="Johnson C.S."/>
            <person name="Arredondo F."/>
            <person name="Hong C."/>
            <person name="Coffey M."/>
            <person name="Young S.K."/>
            <person name="Zeng Q."/>
            <person name="Gargeya S."/>
            <person name="Fitzgerald M."/>
            <person name="Abouelleil A."/>
            <person name="Alvarado L."/>
            <person name="Chapman S.B."/>
            <person name="Gainer-Dewar J."/>
            <person name="Goldberg J."/>
            <person name="Griggs A."/>
            <person name="Gujja S."/>
            <person name="Hansen M."/>
            <person name="Howarth C."/>
            <person name="Imamovic A."/>
            <person name="Ireland A."/>
            <person name="Larimer J."/>
            <person name="McCowan C."/>
            <person name="Murphy C."/>
            <person name="Pearson M."/>
            <person name="Poon T.W."/>
            <person name="Priest M."/>
            <person name="Roberts A."/>
            <person name="Saif S."/>
            <person name="Shea T."/>
            <person name="Sykes S."/>
            <person name="Wortman J."/>
            <person name="Nusbaum C."/>
            <person name="Birren B."/>
        </authorList>
    </citation>
    <scope>NUCLEOTIDE SEQUENCE [LARGE SCALE GENOMIC DNA]</scope>
    <source>
        <strain evidence="1 2">P1569</strain>
    </source>
</reference>
<proteinExistence type="predicted"/>
<dbReference type="HOGENOM" id="CLU_2502848_0_0_1"/>
<keyword evidence="2" id="KW-1185">Reference proteome</keyword>
<accession>V9FWH9</accession>
<evidence type="ECO:0000313" key="1">
    <source>
        <dbReference type="EMBL" id="ETI55406.1"/>
    </source>
</evidence>
<protein>
    <submittedName>
        <fullName evidence="1">Uncharacterized protein</fullName>
    </submittedName>
</protein>
<evidence type="ECO:0000313" key="2">
    <source>
        <dbReference type="Proteomes" id="UP000018721"/>
    </source>
</evidence>
<sequence>MGPKIRSSPERRLAKKDVVGANWSEPRQRAVLDRNLVARTASRWLRLSPSSSTISSARAAKATAMLMLSTGMMTGRGSGAKNSDKL</sequence>
<gene>
    <name evidence="1" type="ORF">F443_01917</name>
</gene>
<dbReference type="AlphaFoldDB" id="V9FWH9"/>
<dbReference type="EMBL" id="ANIZ01000311">
    <property type="protein sequence ID" value="ETI55406.1"/>
    <property type="molecule type" value="Genomic_DNA"/>
</dbReference>